<feature type="domain" description="Histidine kinase" evidence="8">
    <location>
        <begin position="170"/>
        <end position="385"/>
    </location>
</feature>
<dbReference type="InterPro" id="IPR004358">
    <property type="entry name" value="Sig_transdc_His_kin-like_C"/>
</dbReference>
<dbReference type="SMART" id="SM00065">
    <property type="entry name" value="GAF"/>
    <property type="match status" value="1"/>
</dbReference>
<evidence type="ECO:0000256" key="7">
    <source>
        <dbReference type="ARBA" id="ARBA00023136"/>
    </source>
</evidence>
<keyword evidence="5" id="KW-0418">Kinase</keyword>
<dbReference type="CDD" id="cd00082">
    <property type="entry name" value="HisKA"/>
    <property type="match status" value="1"/>
</dbReference>
<gene>
    <name evidence="9" type="ORF">A2617_03390</name>
</gene>
<dbReference type="Gene3D" id="3.30.450.40">
    <property type="match status" value="1"/>
</dbReference>
<dbReference type="InterPro" id="IPR003661">
    <property type="entry name" value="HisK_dim/P_dom"/>
</dbReference>
<dbReference type="InterPro" id="IPR050736">
    <property type="entry name" value="Sensor_HK_Regulatory"/>
</dbReference>
<evidence type="ECO:0000259" key="8">
    <source>
        <dbReference type="PROSITE" id="PS50109"/>
    </source>
</evidence>
<dbReference type="InterPro" id="IPR036097">
    <property type="entry name" value="HisK_dim/P_sf"/>
</dbReference>
<dbReference type="SUPFAM" id="SSF47384">
    <property type="entry name" value="Homodimeric domain of signal transducing histidine kinase"/>
    <property type="match status" value="1"/>
</dbReference>
<dbReference type="Pfam" id="PF13185">
    <property type="entry name" value="GAF_2"/>
    <property type="match status" value="1"/>
</dbReference>
<evidence type="ECO:0000256" key="4">
    <source>
        <dbReference type="ARBA" id="ARBA00022679"/>
    </source>
</evidence>
<evidence type="ECO:0000256" key="5">
    <source>
        <dbReference type="ARBA" id="ARBA00022777"/>
    </source>
</evidence>
<dbReference type="SMART" id="SM00388">
    <property type="entry name" value="HisKA"/>
    <property type="match status" value="1"/>
</dbReference>
<comment type="catalytic activity">
    <reaction evidence="1">
        <text>ATP + protein L-histidine = ADP + protein N-phospho-L-histidine.</text>
        <dbReference type="EC" id="2.7.13.3"/>
    </reaction>
</comment>
<comment type="caution">
    <text evidence="9">The sequence shown here is derived from an EMBL/GenBank/DDBJ whole genome shotgun (WGS) entry which is preliminary data.</text>
</comment>
<dbReference type="AlphaFoldDB" id="A0A1F5MYX7"/>
<dbReference type="GO" id="GO:0000155">
    <property type="term" value="F:phosphorelay sensor kinase activity"/>
    <property type="evidence" value="ECO:0007669"/>
    <property type="project" value="InterPro"/>
</dbReference>
<dbReference type="PANTHER" id="PTHR43711">
    <property type="entry name" value="TWO-COMPONENT HISTIDINE KINASE"/>
    <property type="match status" value="1"/>
</dbReference>
<evidence type="ECO:0000313" key="10">
    <source>
        <dbReference type="Proteomes" id="UP000177135"/>
    </source>
</evidence>
<dbReference type="SUPFAM" id="SSF55781">
    <property type="entry name" value="GAF domain-like"/>
    <property type="match status" value="1"/>
</dbReference>
<protein>
    <recommendedName>
        <fullName evidence="2">histidine kinase</fullName>
        <ecNumber evidence="2">2.7.13.3</ecNumber>
    </recommendedName>
</protein>
<reference evidence="9 10" key="1">
    <citation type="journal article" date="2016" name="Nat. Commun.">
        <title>Thousands of microbial genomes shed light on interconnected biogeochemical processes in an aquifer system.</title>
        <authorList>
            <person name="Anantharaman K."/>
            <person name="Brown C.T."/>
            <person name="Hug L.A."/>
            <person name="Sharon I."/>
            <person name="Castelle C.J."/>
            <person name="Probst A.J."/>
            <person name="Thomas B.C."/>
            <person name="Singh A."/>
            <person name="Wilkins M.J."/>
            <person name="Karaoz U."/>
            <person name="Brodie E.L."/>
            <person name="Williams K.H."/>
            <person name="Hubbard S.S."/>
            <person name="Banfield J.F."/>
        </authorList>
    </citation>
    <scope>NUCLEOTIDE SEQUENCE [LARGE SCALE GENOMIC DNA]</scope>
</reference>
<keyword evidence="4" id="KW-0808">Transferase</keyword>
<dbReference type="FunFam" id="1.10.287.130:FF:000001">
    <property type="entry name" value="Two-component sensor histidine kinase"/>
    <property type="match status" value="1"/>
</dbReference>
<keyword evidence="7" id="KW-0472">Membrane</keyword>
<dbReference type="SUPFAM" id="SSF55874">
    <property type="entry name" value="ATPase domain of HSP90 chaperone/DNA topoisomerase II/histidine kinase"/>
    <property type="match status" value="1"/>
</dbReference>
<dbReference type="InterPro" id="IPR036890">
    <property type="entry name" value="HATPase_C_sf"/>
</dbReference>
<evidence type="ECO:0000256" key="2">
    <source>
        <dbReference type="ARBA" id="ARBA00012438"/>
    </source>
</evidence>
<keyword evidence="3" id="KW-0597">Phosphoprotein</keyword>
<dbReference type="Gene3D" id="3.30.565.10">
    <property type="entry name" value="Histidine kinase-like ATPase, C-terminal domain"/>
    <property type="match status" value="1"/>
</dbReference>
<evidence type="ECO:0000256" key="3">
    <source>
        <dbReference type="ARBA" id="ARBA00022553"/>
    </source>
</evidence>
<organism evidence="9 10">
    <name type="scientific">Candidatus Daviesbacteria bacterium RIFOXYD1_FULL_41_10</name>
    <dbReference type="NCBI Taxonomy" id="1797801"/>
    <lineage>
        <taxon>Bacteria</taxon>
        <taxon>Candidatus Daviesiibacteriota</taxon>
    </lineage>
</organism>
<dbReference type="Gene3D" id="1.10.287.130">
    <property type="match status" value="1"/>
</dbReference>
<keyword evidence="6" id="KW-0902">Two-component regulatory system</keyword>
<dbReference type="EMBL" id="MFEC01000041">
    <property type="protein sequence ID" value="OGE70567.1"/>
    <property type="molecule type" value="Genomic_DNA"/>
</dbReference>
<dbReference type="InterPro" id="IPR005467">
    <property type="entry name" value="His_kinase_dom"/>
</dbReference>
<dbReference type="Proteomes" id="UP000177135">
    <property type="component" value="Unassembled WGS sequence"/>
</dbReference>
<dbReference type="SMART" id="SM00387">
    <property type="entry name" value="HATPase_c"/>
    <property type="match status" value="1"/>
</dbReference>
<dbReference type="PANTHER" id="PTHR43711:SF26">
    <property type="entry name" value="SENSOR HISTIDINE KINASE RCSC"/>
    <property type="match status" value="1"/>
</dbReference>
<dbReference type="InterPro" id="IPR003594">
    <property type="entry name" value="HATPase_dom"/>
</dbReference>
<proteinExistence type="predicted"/>
<dbReference type="FunFam" id="3.30.565.10:FF:000006">
    <property type="entry name" value="Sensor histidine kinase WalK"/>
    <property type="match status" value="1"/>
</dbReference>
<dbReference type="InterPro" id="IPR029016">
    <property type="entry name" value="GAF-like_dom_sf"/>
</dbReference>
<sequence length="386" mass="43378">MDNTLEKIYKSGLKFLVPLTPEETYAIIVHEAIRLVKGNGGSVSLVDGKGITTVYSVNPDFSNTKVRKRGFTYKSISEQKVLIVYAKELRRIHPEIVKAGVKSLIFIPLSYRRKPIGALTVRSSKDEDFSVNDENTLKLFGSMASLAIRKTQLYQQAQQALKHRDLFISLAAHELRTPLTTISGYAQLLETQLQQLPPKPARWIQELSGEISRLTGLVNELLDISRINVGKFHFDLREHDIKEIIGKAILRFRFNYPDRKLVFENKTTPSAGLIIGDFDKLLQAISNLLDNASKFSTNQGEIKLELSETESDIILAVKDYGKGIEKKDLGKVFEGFFKGDEKSERGMGLGLFLVKNIIDTHRGTISINSRVGRGTTVEIALPRFKK</sequence>
<dbReference type="PROSITE" id="PS50109">
    <property type="entry name" value="HIS_KIN"/>
    <property type="match status" value="1"/>
</dbReference>
<dbReference type="PRINTS" id="PR00344">
    <property type="entry name" value="BCTRLSENSOR"/>
</dbReference>
<accession>A0A1F5MYX7</accession>
<dbReference type="Pfam" id="PF02518">
    <property type="entry name" value="HATPase_c"/>
    <property type="match status" value="1"/>
</dbReference>
<dbReference type="EC" id="2.7.13.3" evidence="2"/>
<dbReference type="Pfam" id="PF00512">
    <property type="entry name" value="HisKA"/>
    <property type="match status" value="1"/>
</dbReference>
<evidence type="ECO:0000256" key="1">
    <source>
        <dbReference type="ARBA" id="ARBA00000085"/>
    </source>
</evidence>
<name>A0A1F5MYX7_9BACT</name>
<evidence type="ECO:0000256" key="6">
    <source>
        <dbReference type="ARBA" id="ARBA00023012"/>
    </source>
</evidence>
<evidence type="ECO:0000313" key="9">
    <source>
        <dbReference type="EMBL" id="OGE70567.1"/>
    </source>
</evidence>
<dbReference type="InterPro" id="IPR003018">
    <property type="entry name" value="GAF"/>
</dbReference>